<dbReference type="InterPro" id="IPR023286">
    <property type="entry name" value="ABATE_dom_sf"/>
</dbReference>
<accession>A0A1G6U016</accession>
<dbReference type="OrthoDB" id="3531194at2"/>
<protein>
    <submittedName>
        <fullName evidence="1">Conserved protein containing a Zn-ribbon-like motif, possibly RNA-binding</fullName>
    </submittedName>
</protein>
<organism evidence="1 2">
    <name type="scientific">Prauserella marina</name>
    <dbReference type="NCBI Taxonomy" id="530584"/>
    <lineage>
        <taxon>Bacteria</taxon>
        <taxon>Bacillati</taxon>
        <taxon>Actinomycetota</taxon>
        <taxon>Actinomycetes</taxon>
        <taxon>Pseudonocardiales</taxon>
        <taxon>Pseudonocardiaceae</taxon>
        <taxon>Prauserella</taxon>
    </lineage>
</organism>
<dbReference type="InterPro" id="IPR021005">
    <property type="entry name" value="Znf_CGNR"/>
</dbReference>
<sequence>MMVGEDRIPGGSARAAAQRAVELMDVLLRERPTVELVTDVLVTHGEKEPLGLTAADVGELRAAAHALRAVFAAEGVAEAAAVLNDLLAANAAPPRLTSHGGEHPWHLHIDADDDGPWGRWLVTSSCLAFAVLLTDRQRPPGGLCASESCGRPFVDLGGGSPRRYCSTRCATRERVAAHRKRG</sequence>
<dbReference type="Pfam" id="PF11706">
    <property type="entry name" value="zf-CGNR"/>
    <property type="match status" value="1"/>
</dbReference>
<dbReference type="InterPro" id="IPR010852">
    <property type="entry name" value="ABATE"/>
</dbReference>
<evidence type="ECO:0000313" key="2">
    <source>
        <dbReference type="Proteomes" id="UP000199494"/>
    </source>
</evidence>
<dbReference type="PANTHER" id="PTHR35525:SF3">
    <property type="entry name" value="BLL6575 PROTEIN"/>
    <property type="match status" value="1"/>
</dbReference>
<dbReference type="RefSeq" id="WP_091807370.1">
    <property type="nucleotide sequence ID" value="NZ_CP016353.1"/>
</dbReference>
<proteinExistence type="predicted"/>
<evidence type="ECO:0000313" key="1">
    <source>
        <dbReference type="EMBL" id="SDD34710.1"/>
    </source>
</evidence>
<dbReference type="AlphaFoldDB" id="A0A1G6U016"/>
<dbReference type="PANTHER" id="PTHR35525">
    <property type="entry name" value="BLL6575 PROTEIN"/>
    <property type="match status" value="1"/>
</dbReference>
<dbReference type="SUPFAM" id="SSF160904">
    <property type="entry name" value="Jann2411-like"/>
    <property type="match status" value="1"/>
</dbReference>
<name>A0A1G6U016_9PSEU</name>
<gene>
    <name evidence="1" type="ORF">SAMN05421630_107394</name>
</gene>
<dbReference type="STRING" id="530584.SAMN05421630_107394"/>
<reference evidence="1 2" key="1">
    <citation type="submission" date="2016-10" db="EMBL/GenBank/DDBJ databases">
        <authorList>
            <person name="de Groot N.N."/>
        </authorList>
    </citation>
    <scope>NUCLEOTIDE SEQUENCE [LARGE SCALE GENOMIC DNA]</scope>
    <source>
        <strain evidence="1 2">CGMCC 4.5506</strain>
    </source>
</reference>
<dbReference type="Gene3D" id="1.10.3300.10">
    <property type="entry name" value="Jann2411-like domain"/>
    <property type="match status" value="1"/>
</dbReference>
<dbReference type="EMBL" id="FMZE01000007">
    <property type="protein sequence ID" value="SDD34710.1"/>
    <property type="molecule type" value="Genomic_DNA"/>
</dbReference>
<dbReference type="Proteomes" id="UP000199494">
    <property type="component" value="Unassembled WGS sequence"/>
</dbReference>
<keyword evidence="2" id="KW-1185">Reference proteome</keyword>